<name>A0A1Y3MJJ5_9BACI</name>
<proteinExistence type="predicted"/>
<dbReference type="Pfam" id="PF00144">
    <property type="entry name" value="Beta-lactamase"/>
    <property type="match status" value="1"/>
</dbReference>
<dbReference type="InterPro" id="IPR050789">
    <property type="entry name" value="Diverse_Enzym_Activities"/>
</dbReference>
<dbReference type="InterPro" id="IPR001466">
    <property type="entry name" value="Beta-lactam-related"/>
</dbReference>
<protein>
    <submittedName>
        <fullName evidence="2">Penicillin-binding protein</fullName>
    </submittedName>
</protein>
<dbReference type="Proteomes" id="UP000195321">
    <property type="component" value="Unassembled WGS sequence"/>
</dbReference>
<accession>A0A1Y3MJJ5</accession>
<organism evidence="2 3">
    <name type="scientific">Bacillus pseudomycoides</name>
    <dbReference type="NCBI Taxonomy" id="64104"/>
    <lineage>
        <taxon>Bacteria</taxon>
        <taxon>Bacillati</taxon>
        <taxon>Bacillota</taxon>
        <taxon>Bacilli</taxon>
        <taxon>Bacillales</taxon>
        <taxon>Bacillaceae</taxon>
        <taxon>Bacillus</taxon>
        <taxon>Bacillus cereus group</taxon>
    </lineage>
</organism>
<dbReference type="PANTHER" id="PTHR43283:SF7">
    <property type="entry name" value="BETA-LACTAMASE-RELATED DOMAIN-CONTAINING PROTEIN"/>
    <property type="match status" value="1"/>
</dbReference>
<dbReference type="SUPFAM" id="SSF56601">
    <property type="entry name" value="beta-lactamase/transpeptidase-like"/>
    <property type="match status" value="1"/>
</dbReference>
<dbReference type="EMBL" id="MWPX01000002">
    <property type="protein sequence ID" value="OUM50196.1"/>
    <property type="molecule type" value="Genomic_DNA"/>
</dbReference>
<dbReference type="Gene3D" id="3.40.710.10">
    <property type="entry name" value="DD-peptidase/beta-lactamase superfamily"/>
    <property type="match status" value="1"/>
</dbReference>
<evidence type="ECO:0000313" key="3">
    <source>
        <dbReference type="Proteomes" id="UP000195321"/>
    </source>
</evidence>
<dbReference type="RefSeq" id="WP_016114972.1">
    <property type="nucleotide sequence ID" value="NZ_CP189809.1"/>
</dbReference>
<gene>
    <name evidence="2" type="ORF">BW425_03680</name>
</gene>
<comment type="caution">
    <text evidence="2">The sequence shown here is derived from an EMBL/GenBank/DDBJ whole genome shotgun (WGS) entry which is preliminary data.</text>
</comment>
<dbReference type="PANTHER" id="PTHR43283">
    <property type="entry name" value="BETA-LACTAMASE-RELATED"/>
    <property type="match status" value="1"/>
</dbReference>
<feature type="domain" description="Beta-lactamase-related" evidence="1">
    <location>
        <begin position="10"/>
        <end position="319"/>
    </location>
</feature>
<sequence length="340" mass="39075">MHTYQKLVSWVEDIKERNHSSAAALFIMKDNEVVLEHYSGNHSNTENSATITASSQFNVASARKSYLGLAVAYALYEGKIKHLDDYAVDYFKEYDTNLLGKTTLRHLVTHSHGLNEKVDGTIYREFEPGHRWAYRDINVRMMTHLIYQLYNKSFPELLKERIFIPAGFKETGWRKKHHENLVKVIVNPHEEAICSTGILDDGTEKNLFVSAREFAYWGNLHLNEGYINGKQIVPKEVIQIATSLQSPKYENMDLPQNGCFWFVQNTPAIQSELGERVPKGSYQILGITGPTILVIPKYNVVVAKMYNKRYNYGGDNYLYYLREFSNLVADTFAKSSSTYQ</sequence>
<evidence type="ECO:0000313" key="2">
    <source>
        <dbReference type="EMBL" id="OUM50196.1"/>
    </source>
</evidence>
<dbReference type="InterPro" id="IPR012338">
    <property type="entry name" value="Beta-lactam/transpept-like"/>
</dbReference>
<evidence type="ECO:0000259" key="1">
    <source>
        <dbReference type="Pfam" id="PF00144"/>
    </source>
</evidence>
<dbReference type="AlphaFoldDB" id="A0A1Y3MJJ5"/>
<reference evidence="2 3" key="1">
    <citation type="submission" date="2017-02" db="EMBL/GenBank/DDBJ databases">
        <title>Bacillus pseudomycoides isolate FSL K6-0042.</title>
        <authorList>
            <person name="Kovac J."/>
        </authorList>
    </citation>
    <scope>NUCLEOTIDE SEQUENCE [LARGE SCALE GENOMIC DNA]</scope>
    <source>
        <strain evidence="2 3">FSL K6-0042</strain>
    </source>
</reference>